<keyword evidence="2" id="KW-1185">Reference proteome</keyword>
<accession>A0A9E7SNZ5</accession>
<organism evidence="1 2">
    <name type="scientific">Thermococcus aggregans</name>
    <dbReference type="NCBI Taxonomy" id="110163"/>
    <lineage>
        <taxon>Archaea</taxon>
        <taxon>Methanobacteriati</taxon>
        <taxon>Methanobacteriota</taxon>
        <taxon>Thermococci</taxon>
        <taxon>Thermococcales</taxon>
        <taxon>Thermococcaceae</taxon>
        <taxon>Thermococcus</taxon>
    </lineage>
</organism>
<gene>
    <name evidence="1" type="ORF">NF865_08315</name>
</gene>
<proteinExistence type="predicted"/>
<reference evidence="1" key="1">
    <citation type="journal article" date="1998" name="Int. J. Syst. Bacteriol. 48 Pt">
        <title>Thermococcus guaymasensis sp. nov. and Thermococcus aggregans sp. nov., two novel thermophilic archaea isolated from the Guaymas Basin hydrothermal vent site.</title>
        <authorList>
            <person name="Canganella F."/>
            <person name="Jones W.J."/>
            <person name="Gambacorta A."/>
            <person name="Antranikian G."/>
        </authorList>
    </citation>
    <scope>NUCLEOTIDE SEQUENCE</scope>
    <source>
        <strain evidence="1">TY</strain>
    </source>
</reference>
<protein>
    <submittedName>
        <fullName evidence="1">Uncharacterized protein</fullName>
    </submittedName>
</protein>
<dbReference type="Proteomes" id="UP001055732">
    <property type="component" value="Chromosome"/>
</dbReference>
<name>A0A9E7SNZ5_THEAG</name>
<evidence type="ECO:0000313" key="2">
    <source>
        <dbReference type="Proteomes" id="UP001055732"/>
    </source>
</evidence>
<evidence type="ECO:0000313" key="1">
    <source>
        <dbReference type="EMBL" id="USS40317.1"/>
    </source>
</evidence>
<reference evidence="1" key="2">
    <citation type="submission" date="2022-06" db="EMBL/GenBank/DDBJ databases">
        <authorList>
            <person name="Park Y.-J."/>
        </authorList>
    </citation>
    <scope>NUCLEOTIDE SEQUENCE</scope>
    <source>
        <strain evidence="1">TY</strain>
    </source>
</reference>
<dbReference type="EMBL" id="CP099582">
    <property type="protein sequence ID" value="USS40317.1"/>
    <property type="molecule type" value="Genomic_DNA"/>
</dbReference>
<dbReference type="AlphaFoldDB" id="A0A9E7SNZ5"/>
<dbReference type="RefSeq" id="WP_253304274.1">
    <property type="nucleotide sequence ID" value="NZ_CP099582.1"/>
</dbReference>
<dbReference type="KEGG" id="tagg:NF865_08315"/>
<sequence length="361" mass="42847">MVVYENIISEYQNPLKIDKEQIREYLWRVFEYHLSHTPYWKKQRSKFNLEEIFEGSLEEIFEKIFNQGLFVEEEYLRNNWLEFLPENYNGKIRFYQSSGTTGERAIGHWDYEYVKVLVKYLKLSFDEVYKLNEKYDEKHKMRAIAHGPYGWYQEEISELVWSYSGLLYFIGFETDGIKRELYEKGLEYLLRGRLAPLVKYTRRVLEKDKINTIRSAPPLLDLFLHQLENIETIILSGLEITIQYLKELQEEFPNGTIIPLYGHYAFGDLVGMVKNNDIVYYPNYPFTIALPLVKEDNGYRVVKYRERGKMALVIARPEILIIKIENEEITRIPPTKPFAWDGFANPKRGGLDGKLPANRDV</sequence>